<feature type="domain" description="TonB-dependent receptor-like beta-barrel" evidence="4">
    <location>
        <begin position="470"/>
        <end position="944"/>
    </location>
</feature>
<dbReference type="Pfam" id="PF00593">
    <property type="entry name" value="TonB_dep_Rec_b-barrel"/>
    <property type="match status" value="1"/>
</dbReference>
<proteinExistence type="inferred from homology"/>
<dbReference type="SUPFAM" id="SSF49464">
    <property type="entry name" value="Carboxypeptidase regulatory domain-like"/>
    <property type="match status" value="1"/>
</dbReference>
<keyword evidence="7" id="KW-1185">Reference proteome</keyword>
<keyword evidence="1" id="KW-0998">Cell outer membrane</keyword>
<reference evidence="6 7" key="1">
    <citation type="submission" date="2018-05" db="EMBL/GenBank/DDBJ databases">
        <title>Complete genome sequence of Arcticibacterium luteifluviistationis SM1504T, a cytophagaceae bacterium isolated from Arctic surface seawater.</title>
        <authorList>
            <person name="Li Y."/>
            <person name="Qin Q.-L."/>
        </authorList>
    </citation>
    <scope>NUCLEOTIDE SEQUENCE [LARGE SCALE GENOMIC DNA]</scope>
    <source>
        <strain evidence="6 7">SM1504</strain>
    </source>
</reference>
<dbReference type="InterPro" id="IPR023996">
    <property type="entry name" value="TonB-dep_OMP_SusC/RagA"/>
</dbReference>
<keyword evidence="3" id="KW-0732">Signal</keyword>
<dbReference type="InterPro" id="IPR037066">
    <property type="entry name" value="Plug_dom_sf"/>
</dbReference>
<comment type="subcellular location">
    <subcellularLocation>
        <location evidence="1">Cell outer membrane</location>
        <topology evidence="1">Multi-pass membrane protein</topology>
    </subcellularLocation>
</comment>
<dbReference type="GO" id="GO:0009279">
    <property type="term" value="C:cell outer membrane"/>
    <property type="evidence" value="ECO:0007669"/>
    <property type="project" value="UniProtKB-SubCell"/>
</dbReference>
<dbReference type="KEGG" id="als:DJ013_11985"/>
<evidence type="ECO:0000256" key="1">
    <source>
        <dbReference type="PROSITE-ProRule" id="PRU01360"/>
    </source>
</evidence>
<evidence type="ECO:0000259" key="5">
    <source>
        <dbReference type="Pfam" id="PF07715"/>
    </source>
</evidence>
<feature type="chain" id="PRO_5016435806" description="SusC/RagA family TonB-linked outer membrane protein" evidence="3">
    <location>
        <begin position="27"/>
        <end position="1088"/>
    </location>
</feature>
<evidence type="ECO:0008006" key="8">
    <source>
        <dbReference type="Google" id="ProtNLM"/>
    </source>
</evidence>
<dbReference type="EMBL" id="CP029480">
    <property type="protein sequence ID" value="AWV98851.1"/>
    <property type="molecule type" value="Genomic_DNA"/>
</dbReference>
<dbReference type="InterPro" id="IPR008969">
    <property type="entry name" value="CarboxyPept-like_regulatory"/>
</dbReference>
<evidence type="ECO:0000313" key="7">
    <source>
        <dbReference type="Proteomes" id="UP000249873"/>
    </source>
</evidence>
<sequence length="1088" mass="118807">MNQNYSCFKFLVSMAIVFFLCLDTQAQTKTVNGTVTDGLDNTALPGASVLVSGTTVGTITDVDGKFSLTVPASAKQLVFSYVGYVLQNVPITGASQYTIVLDAEQGTLNEVVVIGYGSREKKDLTGAISTVSSKDISKSVSQSPELAMQGRMAGVFVSTPGGSAFARPQVRIRGISTFGYAEPLYVVDGIPLTEYGSGDTGGLTGDVRGNVNVLAMINPNDIESMSVLKDASAAAIYGVRAANGVILITTKKGKSGAPKIDMSISHSIQNVTKKLDMLDVNQFVNLYREAYANNPNEAGNLPEQFDASSPNYLGNSETYDWQTPLINSNAPNTDYSLRVSGGNEFTKYYVSGGYSTTEGSLEGNAMDRLSLAMNVDTKVNKYISTGVNFRLSHNKVIDQGAYGDLRYAAETSPWQPIYDPNGPYGYAPSISANFIPNPELGQVFENFSRPQYLPSIPPYVFDGDVNLLYGPETNSNGFGRAATSDNRYTLLRNMGSAFAQIEPIPGLKIKGTVSVDWLYNRRNSWSEFDNYLFSQTAGNPYTIGDGTSKGTYSERHTKNLNIIKEFSINYTKVINQNHHLDLLVNAMDQNYSYEFMSGRSSQILFSEEAFRNINTVQPYVTSASFREKNALQGYLGRVSYHYKSKYYLDATVRRDGASRFAPGYKWGTFPAVSAAWRLSQEPFMKDLTFIDDFKVRAGWGRLGNQETRSFAYLSLISNSPDYAFGSGNGNAIGTLKNGAALPDFPVEDLSWEIGETYSLGFDASFFKGKMTTTIEYYNRLTSGILQAAALPASVGNQNAPILNIAAVRNKGMEFQLGYNGNVGDLQYNFSGNLTTVDNTVEKTFRDQPFGGSGGRIEVGMPMNYLWGYKVDGIFQNQGEIDAWTATMTDGNNNNNFQPGDMYFQDVSGPDGVPDGVVNAEDRTFLANTIPGFYYGFNVGANYKGLDLSVFFQGVGDIYRYNGFRANGEGMLGAGNNQWTTTLDRWTEANPSTTMPRAVRSDPAQNTRYSNRFIESAAFLRLKNVQLGYAIPANLLETVGFINGARIYVGGSNLFVTSKWTGLDPEDTSPSGDLIPPVRSFTTGITASF</sequence>
<dbReference type="Pfam" id="PF07715">
    <property type="entry name" value="Plug"/>
    <property type="match status" value="1"/>
</dbReference>
<dbReference type="InterPro" id="IPR012910">
    <property type="entry name" value="Plug_dom"/>
</dbReference>
<protein>
    <recommendedName>
        <fullName evidence="8">SusC/RagA family TonB-linked outer membrane protein</fullName>
    </recommendedName>
</protein>
<dbReference type="InterPro" id="IPR039426">
    <property type="entry name" value="TonB-dep_rcpt-like"/>
</dbReference>
<dbReference type="InterPro" id="IPR023997">
    <property type="entry name" value="TonB-dep_OMP_SusC/RagA_CS"/>
</dbReference>
<evidence type="ECO:0000256" key="2">
    <source>
        <dbReference type="RuleBase" id="RU003357"/>
    </source>
</evidence>
<dbReference type="PROSITE" id="PS52016">
    <property type="entry name" value="TONB_DEPENDENT_REC_3"/>
    <property type="match status" value="1"/>
</dbReference>
<feature type="signal peptide" evidence="3">
    <location>
        <begin position="1"/>
        <end position="26"/>
    </location>
</feature>
<dbReference type="Pfam" id="PF13715">
    <property type="entry name" value="CarbopepD_reg_2"/>
    <property type="match status" value="1"/>
</dbReference>
<dbReference type="Proteomes" id="UP000249873">
    <property type="component" value="Chromosome"/>
</dbReference>
<keyword evidence="1" id="KW-0813">Transport</keyword>
<dbReference type="OrthoDB" id="9768177at2"/>
<evidence type="ECO:0000313" key="6">
    <source>
        <dbReference type="EMBL" id="AWV98851.1"/>
    </source>
</evidence>
<dbReference type="Gene3D" id="2.170.130.10">
    <property type="entry name" value="TonB-dependent receptor, plug domain"/>
    <property type="match status" value="1"/>
</dbReference>
<dbReference type="NCBIfam" id="TIGR04056">
    <property type="entry name" value="OMP_RagA_SusC"/>
    <property type="match status" value="1"/>
</dbReference>
<dbReference type="InterPro" id="IPR000531">
    <property type="entry name" value="Beta-barrel_TonB"/>
</dbReference>
<evidence type="ECO:0000256" key="3">
    <source>
        <dbReference type="SAM" id="SignalP"/>
    </source>
</evidence>
<dbReference type="NCBIfam" id="TIGR04057">
    <property type="entry name" value="SusC_RagA_signa"/>
    <property type="match status" value="1"/>
</dbReference>
<keyword evidence="1" id="KW-1134">Transmembrane beta strand</keyword>
<accession>A0A2Z4GCE8</accession>
<dbReference type="AlphaFoldDB" id="A0A2Z4GCE8"/>
<organism evidence="6 7">
    <name type="scientific">Arcticibacterium luteifluviistationis</name>
    <dbReference type="NCBI Taxonomy" id="1784714"/>
    <lineage>
        <taxon>Bacteria</taxon>
        <taxon>Pseudomonadati</taxon>
        <taxon>Bacteroidota</taxon>
        <taxon>Cytophagia</taxon>
        <taxon>Cytophagales</taxon>
        <taxon>Leadbetterellaceae</taxon>
        <taxon>Arcticibacterium</taxon>
    </lineage>
</organism>
<name>A0A2Z4GCE8_9BACT</name>
<gene>
    <name evidence="6" type="ORF">DJ013_11985</name>
</gene>
<comment type="similarity">
    <text evidence="1 2">Belongs to the TonB-dependent receptor family.</text>
</comment>
<dbReference type="Gene3D" id="2.60.40.1120">
    <property type="entry name" value="Carboxypeptidase-like, regulatory domain"/>
    <property type="match status" value="1"/>
</dbReference>
<dbReference type="SUPFAM" id="SSF56935">
    <property type="entry name" value="Porins"/>
    <property type="match status" value="1"/>
</dbReference>
<keyword evidence="1" id="KW-0812">Transmembrane</keyword>
<keyword evidence="1 2" id="KW-0472">Membrane</keyword>
<feature type="domain" description="TonB-dependent receptor plug" evidence="5">
    <location>
        <begin position="121"/>
        <end position="245"/>
    </location>
</feature>
<evidence type="ECO:0000259" key="4">
    <source>
        <dbReference type="Pfam" id="PF00593"/>
    </source>
</evidence>
<keyword evidence="2" id="KW-0798">TonB box</keyword>